<proteinExistence type="predicted"/>
<comment type="caution">
    <text evidence="1">The sequence shown here is derived from an EMBL/GenBank/DDBJ whole genome shotgun (WGS) entry which is preliminary data.</text>
</comment>
<gene>
    <name evidence="1" type="ORF">RHS04_07286</name>
</gene>
<protein>
    <submittedName>
        <fullName evidence="1">F-box-like</fullName>
    </submittedName>
</protein>
<evidence type="ECO:0000313" key="2">
    <source>
        <dbReference type="Proteomes" id="UP000650582"/>
    </source>
</evidence>
<dbReference type="PANTHER" id="PTHR38926">
    <property type="entry name" value="F-BOX DOMAIN CONTAINING PROTEIN, EXPRESSED"/>
    <property type="match status" value="1"/>
</dbReference>
<sequence>MIDELNLASFLLDSALDRYLKACSNVRDYYLKCESFSAVPSVLSQRVASEASIVSGLGHKLQAARATINWARNCSNHLVPVNALPPELLSNIFQYALGPDNIGNMHRHPRLNRANNTRNTISSEVLSHVCTYWRKVALSSPHLWTRIDLSPCRAVSASLLPRSESFAVRAGGMPLDIYITDPIGDWPSSASLDHFVKAVAPHIRSLDLRIYQTIRTDTYRNTLSACLTYCVPGTFTTLTTTREPDSLASTFVFFDMPDSDMPEHGVGFYQQMYTVASEAVLLSIKKMCLHAFYPFWTSKAYYGLVELRLTPRTSAVSISEFHLRGILQASPDLRVLEFALEIVHSVPEGSLAPIRLNYLEVLNLRLMKHIFVPAFLGMIAPGSCPLQLSLSSAPNEDIPRLPLQTSSAIYVFFAHTNVALLHANDFDKDELVGILKLCPGLQTLSWDGYNASSEPESDELISHSKLQNLYMVQCEVELDVFPRWIDLPALENLIFYRCAFYQDGESEDRIDERDVNINLRGVEPAISFIGFNMPSPIEEWELFDSDS</sequence>
<name>A0A8H7H1N4_9AGAM</name>
<evidence type="ECO:0000313" key="1">
    <source>
        <dbReference type="EMBL" id="KAF8674015.1"/>
    </source>
</evidence>
<reference evidence="1" key="1">
    <citation type="submission" date="2020-09" db="EMBL/GenBank/DDBJ databases">
        <title>Comparative genome analyses of four rice-infecting Rhizoctonia solani isolates reveal extensive enrichment of homogalacturonan modification genes.</title>
        <authorList>
            <person name="Lee D.-Y."/>
            <person name="Jeon J."/>
            <person name="Kim K.-T."/>
            <person name="Cheong K."/>
            <person name="Song H."/>
            <person name="Choi G."/>
            <person name="Ko J."/>
            <person name="Opiyo S.O."/>
            <person name="Zuo S."/>
            <person name="Madhav S."/>
            <person name="Lee Y.-H."/>
            <person name="Wang G.-L."/>
        </authorList>
    </citation>
    <scope>NUCLEOTIDE SEQUENCE</scope>
    <source>
        <strain evidence="1">AG1-IA YN-7</strain>
    </source>
</reference>
<dbReference type="PANTHER" id="PTHR38926:SF5">
    <property type="entry name" value="F-BOX AND LEUCINE-RICH REPEAT PROTEIN 6"/>
    <property type="match status" value="1"/>
</dbReference>
<dbReference type="Gene3D" id="1.20.1280.50">
    <property type="match status" value="1"/>
</dbReference>
<dbReference type="AlphaFoldDB" id="A0A8H7H1N4"/>
<dbReference type="EMBL" id="JACYCC010000131">
    <property type="protein sequence ID" value="KAF8674015.1"/>
    <property type="molecule type" value="Genomic_DNA"/>
</dbReference>
<organism evidence="1 2">
    <name type="scientific">Rhizoctonia solani</name>
    <dbReference type="NCBI Taxonomy" id="456999"/>
    <lineage>
        <taxon>Eukaryota</taxon>
        <taxon>Fungi</taxon>
        <taxon>Dikarya</taxon>
        <taxon>Basidiomycota</taxon>
        <taxon>Agaricomycotina</taxon>
        <taxon>Agaricomycetes</taxon>
        <taxon>Cantharellales</taxon>
        <taxon>Ceratobasidiaceae</taxon>
        <taxon>Rhizoctonia</taxon>
    </lineage>
</organism>
<dbReference type="Proteomes" id="UP000650582">
    <property type="component" value="Unassembled WGS sequence"/>
</dbReference>
<dbReference type="SUPFAM" id="SSF52058">
    <property type="entry name" value="L domain-like"/>
    <property type="match status" value="1"/>
</dbReference>
<accession>A0A8H7H1N4</accession>